<name>A0A812URC6_9DINO</name>
<dbReference type="AlphaFoldDB" id="A0A812URC6"/>
<protein>
    <submittedName>
        <fullName evidence="2">Uncharacterized protein</fullName>
    </submittedName>
</protein>
<organism evidence="2 3">
    <name type="scientific">Symbiodinium natans</name>
    <dbReference type="NCBI Taxonomy" id="878477"/>
    <lineage>
        <taxon>Eukaryota</taxon>
        <taxon>Sar</taxon>
        <taxon>Alveolata</taxon>
        <taxon>Dinophyceae</taxon>
        <taxon>Suessiales</taxon>
        <taxon>Symbiodiniaceae</taxon>
        <taxon>Symbiodinium</taxon>
    </lineage>
</organism>
<evidence type="ECO:0000313" key="3">
    <source>
        <dbReference type="Proteomes" id="UP000604046"/>
    </source>
</evidence>
<comment type="caution">
    <text evidence="2">The sequence shown here is derived from an EMBL/GenBank/DDBJ whole genome shotgun (WGS) entry which is preliminary data.</text>
</comment>
<accession>A0A812URC6</accession>
<feature type="non-terminal residue" evidence="2">
    <location>
        <position position="1"/>
    </location>
</feature>
<gene>
    <name evidence="2" type="ORF">SNAT2548_LOCUS33803</name>
</gene>
<feature type="region of interest" description="Disordered" evidence="1">
    <location>
        <begin position="74"/>
        <end position="115"/>
    </location>
</feature>
<dbReference type="Proteomes" id="UP000604046">
    <property type="component" value="Unassembled WGS sequence"/>
</dbReference>
<dbReference type="EMBL" id="CAJNDS010002779">
    <property type="protein sequence ID" value="CAE7593925.1"/>
    <property type="molecule type" value="Genomic_DNA"/>
</dbReference>
<keyword evidence="3" id="KW-1185">Reference proteome</keyword>
<sequence length="505" mass="56365">MWQGILTSCNKAFARLNDWCKREEHFQVRCLWPDASVEEKSRQSALTSQALAAATARVADAADSCPKQTVVTVSVPEAESDADSSTSGSSSTSSSNEDSEDDVGTKAAEKTGLSTQDRVALETNIQDWVGKKAPETNVCSSSSKLAKALSVSVSVVMLSLSLKKQGGEVFWHGCGESELWMQMMAGKSIHGSTVGQRSQLSACAAWVFSAHVLLREDLLDVSHALRILSESFGPLLWGLPQSAASHLKAPPPEMFHSPSPENLLKQYEALRDLARRISTAAEYQDQFDDLEEWQEWDERLHAALMRSKYQHCKNCWHVLRLYHRLYAWGFSSESVCESATSIMRYVEKKHSVGRSFKTQSLVNSTLLRFYGVDGRPESWPCVLKIMHSYFSRRKQGASSLHFFVCQKTRRRRQLQAKEGVLGPSRALQSHREKERQRGSRFRWLSKASLLWNPAKKVSKSVIKGLQMDDTREPDDFFPEVWDVVLPALQNLTAAASAAKASVSAS</sequence>
<proteinExistence type="predicted"/>
<evidence type="ECO:0000256" key="1">
    <source>
        <dbReference type="SAM" id="MobiDB-lite"/>
    </source>
</evidence>
<reference evidence="2" key="1">
    <citation type="submission" date="2021-02" db="EMBL/GenBank/DDBJ databases">
        <authorList>
            <person name="Dougan E. K."/>
            <person name="Rhodes N."/>
            <person name="Thang M."/>
            <person name="Chan C."/>
        </authorList>
    </citation>
    <scope>NUCLEOTIDE SEQUENCE</scope>
</reference>
<feature type="compositionally biased region" description="Low complexity" evidence="1">
    <location>
        <begin position="83"/>
        <end position="96"/>
    </location>
</feature>
<dbReference type="OrthoDB" id="10688270at2759"/>
<evidence type="ECO:0000313" key="2">
    <source>
        <dbReference type="EMBL" id="CAE7593925.1"/>
    </source>
</evidence>